<reference evidence="1" key="1">
    <citation type="submission" date="2020-11" db="EMBL/GenBank/DDBJ databases">
        <authorList>
            <consortium name="DOE Joint Genome Institute"/>
            <person name="Ahrendt S."/>
            <person name="Riley R."/>
            <person name="Andreopoulos W."/>
            <person name="Labutti K."/>
            <person name="Pangilinan J."/>
            <person name="Ruiz-Duenas F.J."/>
            <person name="Barrasa J.M."/>
            <person name="Sanchez-Garcia M."/>
            <person name="Camarero S."/>
            <person name="Miyauchi S."/>
            <person name="Serrano A."/>
            <person name="Linde D."/>
            <person name="Babiker R."/>
            <person name="Drula E."/>
            <person name="Ayuso-Fernandez I."/>
            <person name="Pacheco R."/>
            <person name="Padilla G."/>
            <person name="Ferreira P."/>
            <person name="Barriuso J."/>
            <person name="Kellner H."/>
            <person name="Castanera R."/>
            <person name="Alfaro M."/>
            <person name="Ramirez L."/>
            <person name="Pisabarro A.G."/>
            <person name="Kuo A."/>
            <person name="Tritt A."/>
            <person name="Lipzen A."/>
            <person name="He G."/>
            <person name="Yan M."/>
            <person name="Ng V."/>
            <person name="Cullen D."/>
            <person name="Martin F."/>
            <person name="Rosso M.-N."/>
            <person name="Henrissat B."/>
            <person name="Hibbett D."/>
            <person name="Martinez A.T."/>
            <person name="Grigoriev I.V."/>
        </authorList>
    </citation>
    <scope>NUCLEOTIDE SEQUENCE</scope>
    <source>
        <strain evidence="1">CBS 247.69</strain>
    </source>
</reference>
<protein>
    <submittedName>
        <fullName evidence="1">Uncharacterized protein</fullName>
    </submittedName>
</protein>
<evidence type="ECO:0000313" key="2">
    <source>
        <dbReference type="Proteomes" id="UP000807353"/>
    </source>
</evidence>
<proteinExistence type="predicted"/>
<comment type="caution">
    <text evidence="1">The sequence shown here is derived from an EMBL/GenBank/DDBJ whole genome shotgun (WGS) entry which is preliminary data.</text>
</comment>
<dbReference type="OrthoDB" id="3048815at2759"/>
<sequence length="237" mass="26026">LNEFAPPKNKLFVPLPGHFAKFPPPKEPAAAATSATTAAVGGSTPMPDFHYLTPAWNPSSQTPNVGTSSQVYVPPTMSQQQGPSHPLLDPRLIDIKLKVLVTGGQYQGKEMVVSLVKVDGELSIRFNHYKTSGFLLPGDLTPKHPNTTRDNGLLVVVEGDHLGQYVCQIHHHYENNQPIMILAVINRTEGGHETLLGDQLELSPDVLYIGHKTKEEKSLNEGLMNTLQKDARKMRTK</sequence>
<accession>A0A9P5Y5M9</accession>
<dbReference type="EMBL" id="MU150270">
    <property type="protein sequence ID" value="KAF9462674.1"/>
    <property type="molecule type" value="Genomic_DNA"/>
</dbReference>
<evidence type="ECO:0000313" key="1">
    <source>
        <dbReference type="EMBL" id="KAF9462674.1"/>
    </source>
</evidence>
<gene>
    <name evidence="1" type="ORF">BDZ94DRAFT_1366424</name>
</gene>
<dbReference type="AlphaFoldDB" id="A0A9P5Y5M9"/>
<organism evidence="1 2">
    <name type="scientific">Collybia nuda</name>
    <dbReference type="NCBI Taxonomy" id="64659"/>
    <lineage>
        <taxon>Eukaryota</taxon>
        <taxon>Fungi</taxon>
        <taxon>Dikarya</taxon>
        <taxon>Basidiomycota</taxon>
        <taxon>Agaricomycotina</taxon>
        <taxon>Agaricomycetes</taxon>
        <taxon>Agaricomycetidae</taxon>
        <taxon>Agaricales</taxon>
        <taxon>Tricholomatineae</taxon>
        <taxon>Clitocybaceae</taxon>
        <taxon>Collybia</taxon>
    </lineage>
</organism>
<feature type="non-terminal residue" evidence="1">
    <location>
        <position position="1"/>
    </location>
</feature>
<keyword evidence="2" id="KW-1185">Reference proteome</keyword>
<name>A0A9P5Y5M9_9AGAR</name>
<dbReference type="Proteomes" id="UP000807353">
    <property type="component" value="Unassembled WGS sequence"/>
</dbReference>